<dbReference type="OrthoDB" id="543156at2759"/>
<accession>A0A5B8MSA2</accession>
<sequence>MVRVAIVTTSCDVLEKNGHKTGLWFEELAAPYYVFKEKGYEVVVASIKGGDAPVDGMSLQGDFVKPECCQKALKDEGFQAAKKGSVAVADLKAEDLDGVYLSGGHGTCGDFLGTEALTGLVESMVAKGGVVGAVCHGVLGLFEAKASGEPLLKGKRCTGFSNSEEAAVQLTDAVPFTPEARMVELGGVYEKGDDWNPNSVVDGKIVTGQNPASSAAVAENMVGLL</sequence>
<name>A0A5B8MSA2_9CHLO</name>
<dbReference type="CDD" id="cd03141">
    <property type="entry name" value="GATase1_Hsp31_like"/>
    <property type="match status" value="1"/>
</dbReference>
<dbReference type="Pfam" id="PF01965">
    <property type="entry name" value="DJ-1_PfpI"/>
    <property type="match status" value="1"/>
</dbReference>
<dbReference type="PANTHER" id="PTHR48094:SF11">
    <property type="entry name" value="GLUTATHIONE-INDEPENDENT GLYOXALASE HSP31-RELATED"/>
    <property type="match status" value="1"/>
</dbReference>
<keyword evidence="5" id="KW-0315">Glutamine amidotransferase</keyword>
<dbReference type="GO" id="GO:0005737">
    <property type="term" value="C:cytoplasm"/>
    <property type="evidence" value="ECO:0007669"/>
    <property type="project" value="TreeGrafter"/>
</dbReference>
<organism evidence="5 6">
    <name type="scientific">Chloropicon primus</name>
    <dbReference type="NCBI Taxonomy" id="1764295"/>
    <lineage>
        <taxon>Eukaryota</taxon>
        <taxon>Viridiplantae</taxon>
        <taxon>Chlorophyta</taxon>
        <taxon>Chloropicophyceae</taxon>
        <taxon>Chloropicales</taxon>
        <taxon>Chloropicaceae</taxon>
        <taxon>Chloropicon</taxon>
    </lineage>
</organism>
<evidence type="ECO:0000256" key="1">
    <source>
        <dbReference type="ARBA" id="ARBA00023016"/>
    </source>
</evidence>
<dbReference type="InterPro" id="IPR002818">
    <property type="entry name" value="DJ-1/PfpI"/>
</dbReference>
<keyword evidence="6" id="KW-1185">Reference proteome</keyword>
<dbReference type="GO" id="GO:0019172">
    <property type="term" value="F:glyoxalase III activity"/>
    <property type="evidence" value="ECO:0007669"/>
    <property type="project" value="TreeGrafter"/>
</dbReference>
<reference evidence="5 6" key="1">
    <citation type="submission" date="2018-07" db="EMBL/GenBank/DDBJ databases">
        <title>The complete nuclear genome of the prasinophyte Chloropicon primus (CCMP1205).</title>
        <authorList>
            <person name="Pombert J.-F."/>
            <person name="Otis C."/>
            <person name="Turmel M."/>
            <person name="Lemieux C."/>
        </authorList>
    </citation>
    <scope>NUCLEOTIDE SEQUENCE [LARGE SCALE GENOMIC DNA]</scope>
    <source>
        <strain evidence="5 6">CCMP1205</strain>
    </source>
</reference>
<evidence type="ECO:0000313" key="5">
    <source>
        <dbReference type="EMBL" id="QDZ23167.1"/>
    </source>
</evidence>
<comment type="similarity">
    <text evidence="3">Belongs to the peptidase C56 family. HSP31-like subfamily.</text>
</comment>
<protein>
    <submittedName>
        <fullName evidence="5">Class I glutamine amidotransferase-like protein</fullName>
    </submittedName>
</protein>
<evidence type="ECO:0000313" key="6">
    <source>
        <dbReference type="Proteomes" id="UP000316726"/>
    </source>
</evidence>
<dbReference type="GO" id="GO:0019243">
    <property type="term" value="P:methylglyoxal catabolic process to D-lactate via S-lactoyl-glutathione"/>
    <property type="evidence" value="ECO:0007669"/>
    <property type="project" value="TreeGrafter"/>
</dbReference>
<keyword evidence="5" id="KW-0808">Transferase</keyword>
<keyword evidence="2" id="KW-0456">Lyase</keyword>
<feature type="domain" description="DJ-1/PfpI" evidence="4">
    <location>
        <begin position="27"/>
        <end position="221"/>
    </location>
</feature>
<dbReference type="EMBL" id="CP031042">
    <property type="protein sequence ID" value="QDZ23167.1"/>
    <property type="molecule type" value="Genomic_DNA"/>
</dbReference>
<dbReference type="PANTHER" id="PTHR48094">
    <property type="entry name" value="PROTEIN/NUCLEIC ACID DEGLYCASE DJ-1-RELATED"/>
    <property type="match status" value="1"/>
</dbReference>
<keyword evidence="1" id="KW-0346">Stress response</keyword>
<evidence type="ECO:0000256" key="3">
    <source>
        <dbReference type="ARBA" id="ARBA00038493"/>
    </source>
</evidence>
<dbReference type="InterPro" id="IPR050325">
    <property type="entry name" value="Prot/Nucl_acid_deglycase"/>
</dbReference>
<dbReference type="GO" id="GO:0016740">
    <property type="term" value="F:transferase activity"/>
    <property type="evidence" value="ECO:0007669"/>
    <property type="project" value="UniProtKB-KW"/>
</dbReference>
<evidence type="ECO:0000259" key="4">
    <source>
        <dbReference type="Pfam" id="PF01965"/>
    </source>
</evidence>
<proteinExistence type="inferred from homology"/>
<dbReference type="AlphaFoldDB" id="A0A5B8MSA2"/>
<evidence type="ECO:0000256" key="2">
    <source>
        <dbReference type="ARBA" id="ARBA00023239"/>
    </source>
</evidence>
<dbReference type="SUPFAM" id="SSF52317">
    <property type="entry name" value="Class I glutamine amidotransferase-like"/>
    <property type="match status" value="1"/>
</dbReference>
<dbReference type="STRING" id="1764295.A0A5B8MSA2"/>
<dbReference type="InterPro" id="IPR029062">
    <property type="entry name" value="Class_I_gatase-like"/>
</dbReference>
<dbReference type="Proteomes" id="UP000316726">
    <property type="component" value="Chromosome 9"/>
</dbReference>
<gene>
    <name evidence="5" type="ORF">A3770_09p56850</name>
</gene>
<dbReference type="Gene3D" id="3.40.50.880">
    <property type="match status" value="1"/>
</dbReference>